<reference evidence="1" key="1">
    <citation type="submission" date="2019-02" db="EMBL/GenBank/DDBJ databases">
        <authorList>
            <person name="Gruber-Vodicka R. H."/>
            <person name="Seah K. B. B."/>
        </authorList>
    </citation>
    <scope>NUCLEOTIDE SEQUENCE</scope>
    <source>
        <strain evidence="1">BECK_S313</strain>
    </source>
</reference>
<accession>A0A450WL75</accession>
<protein>
    <submittedName>
        <fullName evidence="1">Uncharacterized protein</fullName>
    </submittedName>
</protein>
<dbReference type="AlphaFoldDB" id="A0A450WL75"/>
<evidence type="ECO:0000313" key="1">
    <source>
        <dbReference type="EMBL" id="VFK17792.1"/>
    </source>
</evidence>
<dbReference type="EMBL" id="CAADFK010000125">
    <property type="protein sequence ID" value="VFK17792.1"/>
    <property type="molecule type" value="Genomic_DNA"/>
</dbReference>
<organism evidence="1">
    <name type="scientific">Candidatus Kentrum sp. LPFa</name>
    <dbReference type="NCBI Taxonomy" id="2126335"/>
    <lineage>
        <taxon>Bacteria</taxon>
        <taxon>Pseudomonadati</taxon>
        <taxon>Pseudomonadota</taxon>
        <taxon>Gammaproteobacteria</taxon>
        <taxon>Candidatus Kentrum</taxon>
    </lineage>
</organism>
<sequence>MSFSNLFALLIYSPVHPESIHLRKPGPDGRSIRIELYPSMVPVFVKTVVR</sequence>
<gene>
    <name evidence="1" type="ORF">BECKLPF1236B_GA0070989_11251</name>
</gene>
<proteinExistence type="predicted"/>
<name>A0A450WL75_9GAMM</name>